<dbReference type="Proteomes" id="UP000054845">
    <property type="component" value="Unassembled WGS sequence"/>
</dbReference>
<dbReference type="Gene3D" id="3.30.428.10">
    <property type="entry name" value="HIT-like"/>
    <property type="match status" value="1"/>
</dbReference>
<keyword evidence="3" id="KW-0378">Hydrolase</keyword>
<feature type="region of interest" description="Disordered" evidence="1">
    <location>
        <begin position="270"/>
        <end position="320"/>
    </location>
</feature>
<dbReference type="GO" id="GO:1990165">
    <property type="term" value="F:single-strand break-containing DNA binding"/>
    <property type="evidence" value="ECO:0007669"/>
    <property type="project" value="TreeGrafter"/>
</dbReference>
<keyword evidence="4" id="KW-1185">Reference proteome</keyword>
<sequence>MLPRTLQRFLASLPADGKVIWPAAAGRGKMAWSNALAQYARTKDLNTLPEGTLLRSDEHTLTIYDGYPKAKFHFLVLPRVPFQLHSSDSEASKPRDAFELLKKGPTCVPPNHLSNLKSLLSSPHASRVLAALRKASEETVQLIQEEQPYTKLAEDQEEAGTTWPVHVGFHAVPSMEHVHLHIISSDLISERLKNKKHYLSFHPSHGFWLPLTHIEEMVRKGQKNLPHDERYYENLLKSTLTSFYDESEHSHIPKLKAHLETKWIEDVRRRRASSEDDGGSSMEFKPSDAPRRPERAEQRHVSHFNTSARRSASPAPKSLR</sequence>
<feature type="compositionally biased region" description="Basic and acidic residues" evidence="1">
    <location>
        <begin position="285"/>
        <end position="300"/>
    </location>
</feature>
<dbReference type="GO" id="GO:0000012">
    <property type="term" value="P:single strand break repair"/>
    <property type="evidence" value="ECO:0007669"/>
    <property type="project" value="TreeGrafter"/>
</dbReference>
<accession>A0A0N7L936</accession>
<protein>
    <submittedName>
        <fullName evidence="3">Predicted hydrolase (HIT family)</fullName>
    </submittedName>
</protein>
<dbReference type="PANTHER" id="PTHR12486:SF4">
    <property type="entry name" value="APRATAXIN"/>
    <property type="match status" value="1"/>
</dbReference>
<dbReference type="SUPFAM" id="SSF54197">
    <property type="entry name" value="HIT-like"/>
    <property type="match status" value="1"/>
</dbReference>
<dbReference type="GO" id="GO:0033699">
    <property type="term" value="F:DNA 5'-adenosine monophosphate hydrolase activity"/>
    <property type="evidence" value="ECO:0007669"/>
    <property type="project" value="TreeGrafter"/>
</dbReference>
<dbReference type="InterPro" id="IPR032566">
    <property type="entry name" value="Znf-C2HE"/>
</dbReference>
<dbReference type="GO" id="GO:0003725">
    <property type="term" value="F:double-stranded RNA binding"/>
    <property type="evidence" value="ECO:0007669"/>
    <property type="project" value="TreeGrafter"/>
</dbReference>
<dbReference type="GO" id="GO:0003697">
    <property type="term" value="F:single-stranded DNA binding"/>
    <property type="evidence" value="ECO:0007669"/>
    <property type="project" value="TreeGrafter"/>
</dbReference>
<dbReference type="EMBL" id="CCYA01000181">
    <property type="protein sequence ID" value="CEH12690.1"/>
    <property type="molecule type" value="Genomic_DNA"/>
</dbReference>
<evidence type="ECO:0000313" key="4">
    <source>
        <dbReference type="Proteomes" id="UP000054845"/>
    </source>
</evidence>
<dbReference type="PANTHER" id="PTHR12486">
    <property type="entry name" value="APRATAXIN-RELATED"/>
    <property type="match status" value="1"/>
</dbReference>
<dbReference type="GO" id="GO:0005634">
    <property type="term" value="C:nucleus"/>
    <property type="evidence" value="ECO:0007669"/>
    <property type="project" value="TreeGrafter"/>
</dbReference>
<dbReference type="OrthoDB" id="3512845at2759"/>
<dbReference type="Pfam" id="PF11969">
    <property type="entry name" value="DcpS_C"/>
    <property type="match status" value="1"/>
</dbReference>
<evidence type="ECO:0000259" key="2">
    <source>
        <dbReference type="Pfam" id="PF16278"/>
    </source>
</evidence>
<dbReference type="InterPro" id="IPR036265">
    <property type="entry name" value="HIT-like_sf"/>
</dbReference>
<evidence type="ECO:0000313" key="3">
    <source>
        <dbReference type="EMBL" id="CEH12690.1"/>
    </source>
</evidence>
<dbReference type="AlphaFoldDB" id="A0A0N7L936"/>
<name>A0A0N7L936_9BASI</name>
<evidence type="ECO:0000256" key="1">
    <source>
        <dbReference type="SAM" id="MobiDB-lite"/>
    </source>
</evidence>
<dbReference type="GO" id="GO:0030983">
    <property type="term" value="F:mismatched DNA binding"/>
    <property type="evidence" value="ECO:0007669"/>
    <property type="project" value="TreeGrafter"/>
</dbReference>
<proteinExistence type="predicted"/>
<dbReference type="Pfam" id="PF16278">
    <property type="entry name" value="zf-C2HE"/>
    <property type="match status" value="1"/>
</dbReference>
<feature type="domain" description="Aprataxin C2HE/C2H2/C2HC zinc finger" evidence="2">
    <location>
        <begin position="205"/>
        <end position="263"/>
    </location>
</feature>
<feature type="compositionally biased region" description="Low complexity" evidence="1">
    <location>
        <begin position="307"/>
        <end position="320"/>
    </location>
</feature>
<dbReference type="STRING" id="401625.A0A0N7L936"/>
<organism evidence="3 4">
    <name type="scientific">Ceraceosorus bombacis</name>
    <dbReference type="NCBI Taxonomy" id="401625"/>
    <lineage>
        <taxon>Eukaryota</taxon>
        <taxon>Fungi</taxon>
        <taxon>Dikarya</taxon>
        <taxon>Basidiomycota</taxon>
        <taxon>Ustilaginomycotina</taxon>
        <taxon>Exobasidiomycetes</taxon>
        <taxon>Ceraceosorales</taxon>
        <taxon>Ceraceosoraceae</taxon>
        <taxon>Ceraceosorus</taxon>
    </lineage>
</organism>
<reference evidence="4" key="1">
    <citation type="submission" date="2014-09" db="EMBL/GenBank/DDBJ databases">
        <authorList>
            <person name="Sharma Rahul"/>
            <person name="Thines Marco"/>
        </authorList>
    </citation>
    <scope>NUCLEOTIDE SEQUENCE [LARGE SCALE GENOMIC DNA]</scope>
</reference>